<sequence>MSMQADEGDQLGLWREPAAAPAEGARTARGRSEGHAGSGRSAAPAPDLPARRPLKPMDYTELWTIEDVANYLGVPKQTIYSWRHTGYGPKGFRVGKHLRWRSAAVIAWTLGLEKDE</sequence>
<organism evidence="3 4">
    <name type="scientific">Nocardioides aromaticivorans</name>
    <dbReference type="NCBI Taxonomy" id="200618"/>
    <lineage>
        <taxon>Bacteria</taxon>
        <taxon>Bacillati</taxon>
        <taxon>Actinomycetota</taxon>
        <taxon>Actinomycetes</taxon>
        <taxon>Propionibacteriales</taxon>
        <taxon>Nocardioidaceae</taxon>
        <taxon>Nocardioides</taxon>
    </lineage>
</organism>
<dbReference type="InterPro" id="IPR009061">
    <property type="entry name" value="DNA-bd_dom_put_sf"/>
</dbReference>
<evidence type="ECO:0000313" key="4">
    <source>
        <dbReference type="Proteomes" id="UP000562045"/>
    </source>
</evidence>
<reference evidence="3 4" key="1">
    <citation type="submission" date="2020-07" db="EMBL/GenBank/DDBJ databases">
        <title>Sequencing the genomes of 1000 actinobacteria strains.</title>
        <authorList>
            <person name="Klenk H.-P."/>
        </authorList>
    </citation>
    <scope>NUCLEOTIDE SEQUENCE [LARGE SCALE GENOMIC DNA]</scope>
    <source>
        <strain evidence="3 4">DSM 15131</strain>
    </source>
</reference>
<accession>A0A7Z0CPR0</accession>
<dbReference type="Pfam" id="PF12728">
    <property type="entry name" value="HTH_17"/>
    <property type="match status" value="1"/>
</dbReference>
<evidence type="ECO:0000259" key="2">
    <source>
        <dbReference type="Pfam" id="PF12728"/>
    </source>
</evidence>
<proteinExistence type="predicted"/>
<dbReference type="RefSeq" id="WP_257026900.1">
    <property type="nucleotide sequence ID" value="NZ_JACBZM010000001.1"/>
</dbReference>
<protein>
    <submittedName>
        <fullName evidence="3">Excisionase family DNA binding protein</fullName>
    </submittedName>
</protein>
<feature type="domain" description="Helix-turn-helix" evidence="2">
    <location>
        <begin position="64"/>
        <end position="108"/>
    </location>
</feature>
<dbReference type="InterPro" id="IPR041657">
    <property type="entry name" value="HTH_17"/>
</dbReference>
<dbReference type="SUPFAM" id="SSF46955">
    <property type="entry name" value="Putative DNA-binding domain"/>
    <property type="match status" value="1"/>
</dbReference>
<feature type="compositionally biased region" description="Low complexity" evidence="1">
    <location>
        <begin position="15"/>
        <end position="27"/>
    </location>
</feature>
<evidence type="ECO:0000313" key="3">
    <source>
        <dbReference type="EMBL" id="NYI46185.1"/>
    </source>
</evidence>
<dbReference type="Proteomes" id="UP000562045">
    <property type="component" value="Unassembled WGS sequence"/>
</dbReference>
<dbReference type="AlphaFoldDB" id="A0A7Z0CPR0"/>
<feature type="region of interest" description="Disordered" evidence="1">
    <location>
        <begin position="1"/>
        <end position="53"/>
    </location>
</feature>
<dbReference type="EMBL" id="JACBZM010000001">
    <property type="protein sequence ID" value="NYI46185.1"/>
    <property type="molecule type" value="Genomic_DNA"/>
</dbReference>
<name>A0A7Z0CPR0_9ACTN</name>
<evidence type="ECO:0000256" key="1">
    <source>
        <dbReference type="SAM" id="MobiDB-lite"/>
    </source>
</evidence>
<gene>
    <name evidence="3" type="ORF">BJ993_003265</name>
</gene>
<comment type="caution">
    <text evidence="3">The sequence shown here is derived from an EMBL/GenBank/DDBJ whole genome shotgun (WGS) entry which is preliminary data.</text>
</comment>